<accession>A0A6J5ZD68</accession>
<name>A0A6J5ZD68_9ZZZZ</name>
<gene>
    <name evidence="2" type="ORF">UFOPK3775_00763</name>
</gene>
<dbReference type="Gene3D" id="3.30.10.20">
    <property type="match status" value="1"/>
</dbReference>
<evidence type="ECO:0000313" key="2">
    <source>
        <dbReference type="EMBL" id="CAB4339007.1"/>
    </source>
</evidence>
<feature type="domain" description="PASTA" evidence="1">
    <location>
        <begin position="72"/>
        <end position="135"/>
    </location>
</feature>
<dbReference type="EMBL" id="CAESAK010000090">
    <property type="protein sequence ID" value="CAB4339007.1"/>
    <property type="molecule type" value="Genomic_DNA"/>
</dbReference>
<organism evidence="2">
    <name type="scientific">freshwater metagenome</name>
    <dbReference type="NCBI Taxonomy" id="449393"/>
    <lineage>
        <taxon>unclassified sequences</taxon>
        <taxon>metagenomes</taxon>
        <taxon>ecological metagenomes</taxon>
    </lineage>
</organism>
<dbReference type="Pfam" id="PF03793">
    <property type="entry name" value="PASTA"/>
    <property type="match status" value="1"/>
</dbReference>
<dbReference type="InterPro" id="IPR005543">
    <property type="entry name" value="PASTA_dom"/>
</dbReference>
<dbReference type="CDD" id="cd06577">
    <property type="entry name" value="PASTA_pknB"/>
    <property type="match status" value="1"/>
</dbReference>
<protein>
    <submittedName>
        <fullName evidence="2">Unannotated protein</fullName>
    </submittedName>
</protein>
<proteinExistence type="predicted"/>
<dbReference type="AlphaFoldDB" id="A0A6J5ZD68"/>
<evidence type="ECO:0000259" key="1">
    <source>
        <dbReference type="Pfam" id="PF03793"/>
    </source>
</evidence>
<sequence length="145" mass="15303">MASYSKITITATALLLILAPTQSATAATVKAGDTCSPVGATFKQGSTNFKCVKKGTGGVWKAEKKAAVETFVMPKVTGMNLQLAQDLLQSKGSYLMDQEDAKGLSRWQINDSAWKVCSQSPSAGKKVPTSTLVVLKSVKLTESCP</sequence>
<reference evidence="2" key="1">
    <citation type="submission" date="2020-05" db="EMBL/GenBank/DDBJ databases">
        <authorList>
            <person name="Chiriac C."/>
            <person name="Salcher M."/>
            <person name="Ghai R."/>
            <person name="Kavagutti S V."/>
        </authorList>
    </citation>
    <scope>NUCLEOTIDE SEQUENCE</scope>
</reference>